<protein>
    <submittedName>
        <fullName evidence="1">Uncharacterized protein</fullName>
    </submittedName>
</protein>
<sequence>MAEELRGVELSQGDVVAQRIDFILNSQKGEEGYYKNPEQDGNRGEEYAYLGGVVARARLTDGYFDKSKNCMV</sequence>
<evidence type="ECO:0000313" key="2">
    <source>
        <dbReference type="Proteomes" id="UP000229401"/>
    </source>
</evidence>
<gene>
    <name evidence="1" type="ORF">COY87_02435</name>
</gene>
<proteinExistence type="predicted"/>
<organism evidence="1 2">
    <name type="scientific">Candidatus Roizmanbacteria bacterium CG_4_10_14_0_8_um_filter_33_9</name>
    <dbReference type="NCBI Taxonomy" id="1974826"/>
    <lineage>
        <taxon>Bacteria</taxon>
        <taxon>Candidatus Roizmaniibacteriota</taxon>
    </lineage>
</organism>
<comment type="caution">
    <text evidence="1">The sequence shown here is derived from an EMBL/GenBank/DDBJ whole genome shotgun (WGS) entry which is preliminary data.</text>
</comment>
<name>A0A2M7QJJ4_9BACT</name>
<dbReference type="AlphaFoldDB" id="A0A2M7QJJ4"/>
<evidence type="ECO:0000313" key="1">
    <source>
        <dbReference type="EMBL" id="PIY72155.1"/>
    </source>
</evidence>
<dbReference type="EMBL" id="PFLI01000080">
    <property type="protein sequence ID" value="PIY72155.1"/>
    <property type="molecule type" value="Genomic_DNA"/>
</dbReference>
<feature type="non-terminal residue" evidence="1">
    <location>
        <position position="72"/>
    </location>
</feature>
<dbReference type="Proteomes" id="UP000229401">
    <property type="component" value="Unassembled WGS sequence"/>
</dbReference>
<accession>A0A2M7QJJ4</accession>
<reference evidence="2" key="1">
    <citation type="submission" date="2017-09" db="EMBL/GenBank/DDBJ databases">
        <title>Depth-based differentiation of microbial function through sediment-hosted aquifers and enrichment of novel symbionts in the deep terrestrial subsurface.</title>
        <authorList>
            <person name="Probst A.J."/>
            <person name="Ladd B."/>
            <person name="Jarett J.K."/>
            <person name="Geller-Mcgrath D.E."/>
            <person name="Sieber C.M.K."/>
            <person name="Emerson J.B."/>
            <person name="Anantharaman K."/>
            <person name="Thomas B.C."/>
            <person name="Malmstrom R."/>
            <person name="Stieglmeier M."/>
            <person name="Klingl A."/>
            <person name="Woyke T."/>
            <person name="Ryan C.M."/>
            <person name="Banfield J.F."/>
        </authorList>
    </citation>
    <scope>NUCLEOTIDE SEQUENCE [LARGE SCALE GENOMIC DNA]</scope>
</reference>